<dbReference type="RefSeq" id="WP_042692437.1">
    <property type="nucleotide sequence ID" value="NZ_CABMAB010000008.1"/>
</dbReference>
<keyword evidence="6 8" id="KW-0234">DNA repair</keyword>
<sequence length="158" mass="17710">MYKSYYDSKLGKIILLSKNNKLTGLYFENQKYLPLNLDDYIKSDDLDIFVKTKELLDSYFKGEKVDFSKLDIALEGSDFRLKVWKILLKIPYGEVTTYGEIASKISKNMSAQAVGGAVAHNPISIIVGCHRVVGSDGSLTGYAGGIERKIELLELEKM</sequence>
<organism evidence="11 12">
    <name type="scientific">Methanobrevibacter oralis</name>
    <dbReference type="NCBI Taxonomy" id="66851"/>
    <lineage>
        <taxon>Archaea</taxon>
        <taxon>Methanobacteriati</taxon>
        <taxon>Methanobacteriota</taxon>
        <taxon>Methanomada group</taxon>
        <taxon>Methanobacteria</taxon>
        <taxon>Methanobacteriales</taxon>
        <taxon>Methanobacteriaceae</taxon>
        <taxon>Methanobrevibacter</taxon>
    </lineage>
</organism>
<evidence type="ECO:0000259" key="9">
    <source>
        <dbReference type="Pfam" id="PF01035"/>
    </source>
</evidence>
<dbReference type="Pfam" id="PF02870">
    <property type="entry name" value="Methyltransf_1N"/>
    <property type="match status" value="1"/>
</dbReference>
<keyword evidence="4 8" id="KW-0808">Transferase</keyword>
<comment type="miscellaneous">
    <text evidence="8">This enzyme catalyzes only one turnover and therefore is not strictly catalytic. According to one definition, an enzyme is a biocatalyst that acts repeatedly and over many reaction cycles.</text>
</comment>
<evidence type="ECO:0000256" key="2">
    <source>
        <dbReference type="ARBA" id="ARBA00008711"/>
    </source>
</evidence>
<evidence type="ECO:0000259" key="10">
    <source>
        <dbReference type="Pfam" id="PF02870"/>
    </source>
</evidence>
<dbReference type="InterPro" id="IPR023546">
    <property type="entry name" value="MGMT"/>
</dbReference>
<evidence type="ECO:0000256" key="4">
    <source>
        <dbReference type="ARBA" id="ARBA00022679"/>
    </source>
</evidence>
<dbReference type="Proteomes" id="UP000077428">
    <property type="component" value="Unassembled WGS sequence"/>
</dbReference>
<dbReference type="NCBIfam" id="TIGR00589">
    <property type="entry name" value="ogt"/>
    <property type="match status" value="1"/>
</dbReference>
<dbReference type="InterPro" id="IPR008332">
    <property type="entry name" value="MethylG_MeTrfase_N"/>
</dbReference>
<evidence type="ECO:0000256" key="3">
    <source>
        <dbReference type="ARBA" id="ARBA00022603"/>
    </source>
</evidence>
<feature type="domain" description="Methylguanine DNA methyltransferase ribonuclease-like" evidence="10">
    <location>
        <begin position="1"/>
        <end position="73"/>
    </location>
</feature>
<dbReference type="AlphaFoldDB" id="A0A166CA13"/>
<dbReference type="HAMAP" id="MF_00772">
    <property type="entry name" value="OGT"/>
    <property type="match status" value="1"/>
</dbReference>
<evidence type="ECO:0000256" key="6">
    <source>
        <dbReference type="ARBA" id="ARBA00023204"/>
    </source>
</evidence>
<keyword evidence="12" id="KW-1185">Reference proteome</keyword>
<evidence type="ECO:0000313" key="12">
    <source>
        <dbReference type="Proteomes" id="UP000077428"/>
    </source>
</evidence>
<reference evidence="12" key="1">
    <citation type="journal article" date="2016" name="Genome Announc.">
        <title>Draft Genome Sequences of Methanobrevibacter curvatus DSM11111, Methanobrevibacter cuticularis DSM11139, Methanobrevibacter filiformis DSM11501, and Methanobrevibacter oralis DSM7256.</title>
        <authorList>
            <person name="Poehlein A."/>
            <person name="Seedorf H."/>
        </authorList>
    </citation>
    <scope>NUCLEOTIDE SEQUENCE [LARGE SCALE GENOMIC DNA]</scope>
    <source>
        <strain evidence="12">DSM 7256 / JCM 30027 / ZR</strain>
    </source>
</reference>
<accession>A0A166CA13</accession>
<dbReference type="EC" id="2.1.1.63" evidence="8"/>
<dbReference type="GO" id="GO:0032259">
    <property type="term" value="P:methylation"/>
    <property type="evidence" value="ECO:0007669"/>
    <property type="project" value="UniProtKB-KW"/>
</dbReference>
<comment type="catalytic activity">
    <reaction evidence="1 8">
        <text>a 4-O-methyl-thymidine in DNA + L-cysteinyl-[protein] = a thymidine in DNA + S-methyl-L-cysteinyl-[protein]</text>
        <dbReference type="Rhea" id="RHEA:53428"/>
        <dbReference type="Rhea" id="RHEA-COMP:10131"/>
        <dbReference type="Rhea" id="RHEA-COMP:10132"/>
        <dbReference type="Rhea" id="RHEA-COMP:13555"/>
        <dbReference type="Rhea" id="RHEA-COMP:13556"/>
        <dbReference type="ChEBI" id="CHEBI:29950"/>
        <dbReference type="ChEBI" id="CHEBI:82612"/>
        <dbReference type="ChEBI" id="CHEBI:137386"/>
        <dbReference type="ChEBI" id="CHEBI:137387"/>
        <dbReference type="EC" id="2.1.1.63"/>
    </reaction>
</comment>
<comment type="catalytic activity">
    <reaction evidence="7 8">
        <text>a 6-O-methyl-2'-deoxyguanosine in DNA + L-cysteinyl-[protein] = S-methyl-L-cysteinyl-[protein] + a 2'-deoxyguanosine in DNA</text>
        <dbReference type="Rhea" id="RHEA:24000"/>
        <dbReference type="Rhea" id="RHEA-COMP:10131"/>
        <dbReference type="Rhea" id="RHEA-COMP:10132"/>
        <dbReference type="Rhea" id="RHEA-COMP:11367"/>
        <dbReference type="Rhea" id="RHEA-COMP:11368"/>
        <dbReference type="ChEBI" id="CHEBI:29950"/>
        <dbReference type="ChEBI" id="CHEBI:82612"/>
        <dbReference type="ChEBI" id="CHEBI:85445"/>
        <dbReference type="ChEBI" id="CHEBI:85448"/>
        <dbReference type="EC" id="2.1.1.63"/>
    </reaction>
</comment>
<dbReference type="EMBL" id="LWMU01000011">
    <property type="protein sequence ID" value="KZX14284.1"/>
    <property type="molecule type" value="Genomic_DNA"/>
</dbReference>
<dbReference type="Gene3D" id="3.30.160.70">
    <property type="entry name" value="Methylated DNA-protein cysteine methyltransferase domain"/>
    <property type="match status" value="1"/>
</dbReference>
<dbReference type="GO" id="GO:0003908">
    <property type="term" value="F:methylated-DNA-[protein]-cysteine S-methyltransferase activity"/>
    <property type="evidence" value="ECO:0007669"/>
    <property type="project" value="UniProtKB-UniRule"/>
</dbReference>
<evidence type="ECO:0000256" key="7">
    <source>
        <dbReference type="ARBA" id="ARBA00049348"/>
    </source>
</evidence>
<keyword evidence="5 8" id="KW-0227">DNA damage</keyword>
<dbReference type="SUPFAM" id="SSF53155">
    <property type="entry name" value="Methylated DNA-protein cysteine methyltransferase domain"/>
    <property type="match status" value="1"/>
</dbReference>
<dbReference type="STRING" id="66851.MBORA_00580"/>
<dbReference type="CDD" id="cd06445">
    <property type="entry name" value="ATase"/>
    <property type="match status" value="1"/>
</dbReference>
<comment type="subcellular location">
    <subcellularLocation>
        <location evidence="8">Cytoplasm</location>
    </subcellularLocation>
</comment>
<feature type="active site" description="Nucleophile; methyl group acceptor" evidence="8">
    <location>
        <position position="129"/>
    </location>
</feature>
<dbReference type="PATRIC" id="fig|66851.6.peg.71"/>
<dbReference type="OrthoDB" id="372118at2157"/>
<keyword evidence="8" id="KW-0963">Cytoplasm</keyword>
<protein>
    <recommendedName>
        <fullName evidence="8">Methylated-DNA--protein-cysteine methyltransferase</fullName>
        <ecNumber evidence="8">2.1.1.63</ecNumber>
    </recommendedName>
    <alternativeName>
        <fullName evidence="8">6-O-methylguanine-DNA methyltransferase</fullName>
        <shortName evidence="8">MGMT</shortName>
    </alternativeName>
    <alternativeName>
        <fullName evidence="8">O-6-methylguanine-DNA-alkyltransferase</fullName>
    </alternativeName>
</protein>
<comment type="caution">
    <text evidence="11">The sequence shown here is derived from an EMBL/GenBank/DDBJ whole genome shotgun (WGS) entry which is preliminary data.</text>
</comment>
<gene>
    <name evidence="8 11" type="primary">ogt</name>
    <name evidence="11" type="ORF">MBORA_00580</name>
</gene>
<name>A0A166CA13_METOA</name>
<evidence type="ECO:0000256" key="8">
    <source>
        <dbReference type="HAMAP-Rule" id="MF_00772"/>
    </source>
</evidence>
<dbReference type="InterPro" id="IPR036217">
    <property type="entry name" value="MethylDNA_cys_MeTrfase_DNAb"/>
</dbReference>
<dbReference type="PANTHER" id="PTHR10815:SF5">
    <property type="entry name" value="METHYLATED-DNA--PROTEIN-CYSTEINE METHYLTRANSFERASE"/>
    <property type="match status" value="1"/>
</dbReference>
<dbReference type="InterPro" id="IPR036631">
    <property type="entry name" value="MGMT_N_sf"/>
</dbReference>
<dbReference type="PANTHER" id="PTHR10815">
    <property type="entry name" value="METHYLATED-DNA--PROTEIN-CYSTEINE METHYLTRANSFERASE"/>
    <property type="match status" value="1"/>
</dbReference>
<evidence type="ECO:0000256" key="1">
    <source>
        <dbReference type="ARBA" id="ARBA00001286"/>
    </source>
</evidence>
<evidence type="ECO:0000256" key="5">
    <source>
        <dbReference type="ARBA" id="ARBA00022763"/>
    </source>
</evidence>
<dbReference type="GO" id="GO:0006307">
    <property type="term" value="P:DNA alkylation repair"/>
    <property type="evidence" value="ECO:0007669"/>
    <property type="project" value="UniProtKB-UniRule"/>
</dbReference>
<proteinExistence type="inferred from homology"/>
<dbReference type="SUPFAM" id="SSF46767">
    <property type="entry name" value="Methylated DNA-protein cysteine methyltransferase, C-terminal domain"/>
    <property type="match status" value="1"/>
</dbReference>
<evidence type="ECO:0000313" key="11">
    <source>
        <dbReference type="EMBL" id="KZX14284.1"/>
    </source>
</evidence>
<dbReference type="InterPro" id="IPR014048">
    <property type="entry name" value="MethylDNA_cys_MeTrfase_DNA-bd"/>
</dbReference>
<dbReference type="Gene3D" id="1.10.10.10">
    <property type="entry name" value="Winged helix-like DNA-binding domain superfamily/Winged helix DNA-binding domain"/>
    <property type="match status" value="1"/>
</dbReference>
<feature type="domain" description="Methylated-DNA-[protein]-cysteine S-methyltransferase DNA binding" evidence="9">
    <location>
        <begin position="78"/>
        <end position="157"/>
    </location>
</feature>
<dbReference type="Pfam" id="PF01035">
    <property type="entry name" value="DNA_binding_1"/>
    <property type="match status" value="1"/>
</dbReference>
<dbReference type="GO" id="GO:0005737">
    <property type="term" value="C:cytoplasm"/>
    <property type="evidence" value="ECO:0007669"/>
    <property type="project" value="UniProtKB-SubCell"/>
</dbReference>
<comment type="similarity">
    <text evidence="2 8">Belongs to the MGMT family.</text>
</comment>
<keyword evidence="3 8" id="KW-0489">Methyltransferase</keyword>
<dbReference type="FunFam" id="1.10.10.10:FF:000214">
    <property type="entry name" value="Methylated-DNA--protein-cysteine methyltransferase"/>
    <property type="match status" value="1"/>
</dbReference>
<dbReference type="InterPro" id="IPR036388">
    <property type="entry name" value="WH-like_DNA-bd_sf"/>
</dbReference>
<comment type="function">
    <text evidence="8">Involved in the cellular defense against the biological effects of O6-methylguanine (O6-MeG) and O4-methylthymine (O4-MeT) in DNA. Repairs the methylated nucleobase in DNA by stoichiometrically transferring the methyl group to a cysteine residue in the enzyme. This is a suicide reaction: the enzyme is irreversibly inactivated.</text>
</comment>